<evidence type="ECO:0000313" key="5">
    <source>
        <dbReference type="EMBL" id="ASV69122.1"/>
    </source>
</evidence>
<evidence type="ECO:0000256" key="3">
    <source>
        <dbReference type="SAM" id="Phobius"/>
    </source>
</evidence>
<feature type="transmembrane region" description="Helical" evidence="3">
    <location>
        <begin position="39"/>
        <end position="56"/>
    </location>
</feature>
<dbReference type="GO" id="GO:0016020">
    <property type="term" value="C:membrane"/>
    <property type="evidence" value="ECO:0007669"/>
    <property type="project" value="InterPro"/>
</dbReference>
<feature type="domain" description="EamA" evidence="4">
    <location>
        <begin position="151"/>
        <end position="281"/>
    </location>
</feature>
<comment type="similarity">
    <text evidence="2">Belongs to the EamA transporter family.</text>
</comment>
<dbReference type="PANTHER" id="PTHR22911:SF137">
    <property type="entry name" value="SOLUTE CARRIER FAMILY 35 MEMBER G2-RELATED"/>
    <property type="match status" value="1"/>
</dbReference>
<feature type="transmembrane region" description="Helical" evidence="3">
    <location>
        <begin position="182"/>
        <end position="202"/>
    </location>
</feature>
<comment type="subcellular location">
    <subcellularLocation>
        <location evidence="1">Endomembrane system</location>
        <topology evidence="1">Multi-pass membrane protein</topology>
    </subcellularLocation>
</comment>
<dbReference type="OrthoDB" id="3180815at2"/>
<evidence type="ECO:0000256" key="1">
    <source>
        <dbReference type="ARBA" id="ARBA00004127"/>
    </source>
</evidence>
<organism evidence="5 6">
    <name type="scientific">Cytobacillus kochii</name>
    <dbReference type="NCBI Taxonomy" id="859143"/>
    <lineage>
        <taxon>Bacteria</taxon>
        <taxon>Bacillati</taxon>
        <taxon>Bacillota</taxon>
        <taxon>Bacilli</taxon>
        <taxon>Bacillales</taxon>
        <taxon>Bacillaceae</taxon>
        <taxon>Cytobacillus</taxon>
    </lineage>
</organism>
<protein>
    <submittedName>
        <fullName evidence="5">EamA family transporter</fullName>
    </submittedName>
</protein>
<gene>
    <name evidence="5" type="ORF">CKF48_18535</name>
</gene>
<dbReference type="Pfam" id="PF00892">
    <property type="entry name" value="EamA"/>
    <property type="match status" value="2"/>
</dbReference>
<dbReference type="PROSITE" id="PS51257">
    <property type="entry name" value="PROKAR_LIPOPROTEIN"/>
    <property type="match status" value="1"/>
</dbReference>
<reference evidence="5 6" key="1">
    <citation type="submission" date="2017-08" db="EMBL/GenBank/DDBJ databases">
        <title>Complete Genome Sequence of Bacillus kochii Oregon-R-modENCODE STRAIN BDGP4, isolated from Drosophila melanogaster gut.</title>
        <authorList>
            <person name="Wan K.H."/>
            <person name="Yu C."/>
            <person name="Park S."/>
            <person name="Hammonds A.S."/>
            <person name="Booth B.W."/>
            <person name="Celniker S.E."/>
        </authorList>
    </citation>
    <scope>NUCLEOTIDE SEQUENCE [LARGE SCALE GENOMIC DNA]</scope>
    <source>
        <strain evidence="5 6">BDGP4</strain>
    </source>
</reference>
<dbReference type="KEGG" id="bko:CKF48_18535"/>
<keyword evidence="6" id="KW-1185">Reference proteome</keyword>
<evidence type="ECO:0000256" key="2">
    <source>
        <dbReference type="ARBA" id="ARBA00007362"/>
    </source>
</evidence>
<evidence type="ECO:0000313" key="6">
    <source>
        <dbReference type="Proteomes" id="UP000215137"/>
    </source>
</evidence>
<keyword evidence="3" id="KW-0472">Membrane</keyword>
<feature type="transmembrane region" description="Helical" evidence="3">
    <location>
        <begin position="125"/>
        <end position="144"/>
    </location>
</feature>
<proteinExistence type="inferred from homology"/>
<feature type="domain" description="EamA" evidence="4">
    <location>
        <begin position="8"/>
        <end position="136"/>
    </location>
</feature>
<dbReference type="InterPro" id="IPR000620">
    <property type="entry name" value="EamA_dom"/>
</dbReference>
<dbReference type="SUPFAM" id="SSF103481">
    <property type="entry name" value="Multidrug resistance efflux transporter EmrE"/>
    <property type="match status" value="2"/>
</dbReference>
<feature type="transmembrane region" description="Helical" evidence="3">
    <location>
        <begin position="68"/>
        <end position="86"/>
    </location>
</feature>
<dbReference type="InterPro" id="IPR037185">
    <property type="entry name" value="EmrE-like"/>
</dbReference>
<dbReference type="PANTHER" id="PTHR22911">
    <property type="entry name" value="ACYL-MALONYL CONDENSING ENZYME-RELATED"/>
    <property type="match status" value="1"/>
</dbReference>
<keyword evidence="3" id="KW-0812">Transmembrane</keyword>
<feature type="transmembrane region" description="Helical" evidence="3">
    <location>
        <begin position="214"/>
        <end position="232"/>
    </location>
</feature>
<feature type="transmembrane region" description="Helical" evidence="3">
    <location>
        <begin position="267"/>
        <end position="285"/>
    </location>
</feature>
<sequence length="302" mass="32486">MKQSMYPLAVLIGGACFGVLSTFVKLAYGEGFELAEVSGSQFLAGTLLIWLIFLFTKKQKISFKRFSFLVLCGVPTGLTGIFYYQSLQSLNASLAIIFLFQFVWIGTAIEFIVDRKKPGMKKLRAILLLLIGSFLATGILSQGFNDFSLVGAGWGMLAALSFSIFAYISSTVGKEVPPIQRSAVFAIGGLLITFVIFPPVFLADAATVTALMPYGLFLGLFGVTLPPLLFAIGMPHVGAGLGTILTSSELPVALLMSVLVLQEELVPLQWIGVCIIILGIIYGNVAHKTKKDHDLIQSSKAS</sequence>
<feature type="transmembrane region" description="Helical" evidence="3">
    <location>
        <begin position="92"/>
        <end position="113"/>
    </location>
</feature>
<name>A0A248TLU7_9BACI</name>
<dbReference type="Proteomes" id="UP000215137">
    <property type="component" value="Chromosome"/>
</dbReference>
<dbReference type="RefSeq" id="WP_095372686.1">
    <property type="nucleotide sequence ID" value="NZ_CP022983.1"/>
</dbReference>
<feature type="transmembrane region" description="Helical" evidence="3">
    <location>
        <begin position="150"/>
        <end position="170"/>
    </location>
</feature>
<keyword evidence="3" id="KW-1133">Transmembrane helix</keyword>
<dbReference type="AlphaFoldDB" id="A0A248TLU7"/>
<dbReference type="EMBL" id="CP022983">
    <property type="protein sequence ID" value="ASV69122.1"/>
    <property type="molecule type" value="Genomic_DNA"/>
</dbReference>
<feature type="transmembrane region" description="Helical" evidence="3">
    <location>
        <begin position="239"/>
        <end position="261"/>
    </location>
</feature>
<evidence type="ECO:0000259" key="4">
    <source>
        <dbReference type="Pfam" id="PF00892"/>
    </source>
</evidence>
<accession>A0A248TLU7</accession>